<protein>
    <submittedName>
        <fullName evidence="3">tRNA pseudouridine32 synthase/23S rRNA pseudouridine746 synthase</fullName>
    </submittedName>
</protein>
<evidence type="ECO:0000313" key="4">
    <source>
        <dbReference type="Proteomes" id="UP000276634"/>
    </source>
</evidence>
<dbReference type="GO" id="GO:0140098">
    <property type="term" value="F:catalytic activity, acting on RNA"/>
    <property type="evidence" value="ECO:0007669"/>
    <property type="project" value="UniProtKB-ARBA"/>
</dbReference>
<dbReference type="Pfam" id="PF00849">
    <property type="entry name" value="PseudoU_synth_2"/>
    <property type="match status" value="1"/>
</dbReference>
<comment type="caution">
    <text evidence="3">The sequence shown here is derived from an EMBL/GenBank/DDBJ whole genome shotgun (WGS) entry which is preliminary data.</text>
</comment>
<dbReference type="OrthoDB" id="9807829at2"/>
<dbReference type="GO" id="GO:0003723">
    <property type="term" value="F:RNA binding"/>
    <property type="evidence" value="ECO:0007669"/>
    <property type="project" value="InterPro"/>
</dbReference>
<dbReference type="AlphaFoldDB" id="A0A3N1Y058"/>
<dbReference type="Proteomes" id="UP000276634">
    <property type="component" value="Unassembled WGS sequence"/>
</dbReference>
<dbReference type="PANTHER" id="PTHR21600">
    <property type="entry name" value="MITOCHONDRIAL RNA PSEUDOURIDINE SYNTHASE"/>
    <property type="match status" value="1"/>
</dbReference>
<reference evidence="3 4" key="1">
    <citation type="submission" date="2018-11" db="EMBL/GenBank/DDBJ databases">
        <title>Genomic Encyclopedia of Type Strains, Phase IV (KMG-IV): sequencing the most valuable type-strain genomes for metagenomic binning, comparative biology and taxonomic classification.</title>
        <authorList>
            <person name="Goeker M."/>
        </authorList>
    </citation>
    <scope>NUCLEOTIDE SEQUENCE [LARGE SCALE GENOMIC DNA]</scope>
    <source>
        <strain evidence="3 4">DSM 100275</strain>
    </source>
</reference>
<gene>
    <name evidence="3" type="ORF">EDC57_1395</name>
</gene>
<name>A0A3N1Y058_9GAMM</name>
<dbReference type="InterPro" id="IPR050188">
    <property type="entry name" value="RluA_PseudoU_synthase"/>
</dbReference>
<feature type="domain" description="Pseudouridine synthase RsuA/RluA-like" evidence="2">
    <location>
        <begin position="102"/>
        <end position="238"/>
    </location>
</feature>
<organism evidence="3 4">
    <name type="scientific">Inmirania thermothiophila</name>
    <dbReference type="NCBI Taxonomy" id="1750597"/>
    <lineage>
        <taxon>Bacteria</taxon>
        <taxon>Pseudomonadati</taxon>
        <taxon>Pseudomonadota</taxon>
        <taxon>Gammaproteobacteria</taxon>
        <taxon>Chromatiales</taxon>
        <taxon>Ectothiorhodospiraceae</taxon>
        <taxon>Inmirania</taxon>
    </lineage>
</organism>
<dbReference type="Gene3D" id="3.30.2350.10">
    <property type="entry name" value="Pseudouridine synthase"/>
    <property type="match status" value="1"/>
</dbReference>
<dbReference type="InterPro" id="IPR020103">
    <property type="entry name" value="PsdUridine_synth_cat_dom_sf"/>
</dbReference>
<dbReference type="PANTHER" id="PTHR21600:SF87">
    <property type="entry name" value="RNA PSEUDOURIDYLATE SYNTHASE DOMAIN-CONTAINING PROTEIN 1"/>
    <property type="match status" value="1"/>
</dbReference>
<dbReference type="RefSeq" id="WP_123401168.1">
    <property type="nucleotide sequence ID" value="NZ_RJVI01000002.1"/>
</dbReference>
<dbReference type="InterPro" id="IPR006145">
    <property type="entry name" value="PsdUridine_synth_RsuA/RluA"/>
</dbReference>
<dbReference type="CDD" id="cd02869">
    <property type="entry name" value="PseudoU_synth_RluA_like"/>
    <property type="match status" value="1"/>
</dbReference>
<dbReference type="SUPFAM" id="SSF55120">
    <property type="entry name" value="Pseudouridine synthase"/>
    <property type="match status" value="1"/>
</dbReference>
<dbReference type="GO" id="GO:0000455">
    <property type="term" value="P:enzyme-directed rRNA pseudouridine synthesis"/>
    <property type="evidence" value="ECO:0007669"/>
    <property type="project" value="TreeGrafter"/>
</dbReference>
<proteinExistence type="inferred from homology"/>
<evidence type="ECO:0000259" key="2">
    <source>
        <dbReference type="Pfam" id="PF00849"/>
    </source>
</evidence>
<keyword evidence="4" id="KW-1185">Reference proteome</keyword>
<comment type="similarity">
    <text evidence="1">Belongs to the pseudouridine synthase RluA family.</text>
</comment>
<accession>A0A3N1Y058</accession>
<dbReference type="EMBL" id="RJVI01000002">
    <property type="protein sequence ID" value="ROR32200.1"/>
    <property type="molecule type" value="Genomic_DNA"/>
</dbReference>
<evidence type="ECO:0000256" key="1">
    <source>
        <dbReference type="ARBA" id="ARBA00010876"/>
    </source>
</evidence>
<dbReference type="GO" id="GO:0009982">
    <property type="term" value="F:pseudouridine synthase activity"/>
    <property type="evidence" value="ECO:0007669"/>
    <property type="project" value="InterPro"/>
</dbReference>
<evidence type="ECO:0000313" key="3">
    <source>
        <dbReference type="EMBL" id="ROR32200.1"/>
    </source>
</evidence>
<sequence>MAPLRPEQRIVLKREVGRDDPREACTFLARHTGLSKSAVKEAMSKGAAWLRRARRDGLGPRRRLRRAKTELRVGDRLELFYDPAVLALEPPRARLFQDLGEYGVWYKPAGLLAQGTDYGDHCALLRQVEKATRRPVFLVHRLDREAAGLMLVAHSRRAAAGLSRLFQQQRIEKRYRALLHGDLAAAHGARGRIDLPLDGKPAVTDYEVLDHDAEHDRTLVDVLITTGRLHQIRRHFAALGHPVVGDSRYGAGAPAAPGMRLVAYGLAFRCPLSGREIRLALPEARIGLGAAPPAGDDAAARAAD</sequence>